<accession>A0A7G1G5P9</accession>
<evidence type="ECO:0000313" key="8">
    <source>
        <dbReference type="EMBL" id="BBE31445.1"/>
    </source>
</evidence>
<dbReference type="InterPro" id="IPR045090">
    <property type="entry name" value="Pept_M3A_M3B"/>
</dbReference>
<keyword evidence="4 6" id="KW-0862">Zinc</keyword>
<dbReference type="GO" id="GO:0006518">
    <property type="term" value="P:peptide metabolic process"/>
    <property type="evidence" value="ECO:0007669"/>
    <property type="project" value="TreeGrafter"/>
</dbReference>
<dbReference type="GO" id="GO:0006508">
    <property type="term" value="P:proteolysis"/>
    <property type="evidence" value="ECO:0007669"/>
    <property type="project" value="UniProtKB-KW"/>
</dbReference>
<proteinExistence type="inferred from homology"/>
<keyword evidence="3 6" id="KW-0378">Hydrolase</keyword>
<evidence type="ECO:0000259" key="7">
    <source>
        <dbReference type="Pfam" id="PF01432"/>
    </source>
</evidence>
<protein>
    <submittedName>
        <fullName evidence="8">Oligoendopeptidase F</fullName>
    </submittedName>
</protein>
<comment type="cofactor">
    <cofactor evidence="6">
        <name>Zn(2+)</name>
        <dbReference type="ChEBI" id="CHEBI:29105"/>
    </cofactor>
    <text evidence="6">Binds 1 zinc ion.</text>
</comment>
<dbReference type="EMBL" id="AP018712">
    <property type="protein sequence ID" value="BBE31445.1"/>
    <property type="molecule type" value="Genomic_DNA"/>
</dbReference>
<name>A0A7G1G5P9_9BACT</name>
<dbReference type="SUPFAM" id="SSF55486">
    <property type="entry name" value="Metalloproteases ('zincins'), catalytic domain"/>
    <property type="match status" value="1"/>
</dbReference>
<dbReference type="PANTHER" id="PTHR11804:SF48">
    <property type="entry name" value="PUTATIVE-RELATED"/>
    <property type="match status" value="1"/>
</dbReference>
<evidence type="ECO:0000256" key="2">
    <source>
        <dbReference type="ARBA" id="ARBA00022723"/>
    </source>
</evidence>
<keyword evidence="1 6" id="KW-0645">Protease</keyword>
<dbReference type="NCBIfam" id="TIGR02289">
    <property type="entry name" value="M3_not_pepF"/>
    <property type="match status" value="1"/>
</dbReference>
<dbReference type="Gene3D" id="1.10.1370.30">
    <property type="match status" value="1"/>
</dbReference>
<organism evidence="8 9">
    <name type="scientific">Tepiditoga spiralis</name>
    <dbReference type="NCBI Taxonomy" id="2108365"/>
    <lineage>
        <taxon>Bacteria</taxon>
        <taxon>Thermotogati</taxon>
        <taxon>Thermotogota</taxon>
        <taxon>Thermotogae</taxon>
        <taxon>Petrotogales</taxon>
        <taxon>Petrotogaceae</taxon>
        <taxon>Tepiditoga</taxon>
    </lineage>
</organism>
<dbReference type="InterPro" id="IPR011976">
    <property type="entry name" value="Pept_M3B_oligopep-rel"/>
</dbReference>
<dbReference type="RefSeq" id="WP_190613983.1">
    <property type="nucleotide sequence ID" value="NZ_AP018712.1"/>
</dbReference>
<dbReference type="InParanoid" id="A0A7G1G5P9"/>
<evidence type="ECO:0000256" key="6">
    <source>
        <dbReference type="RuleBase" id="RU003435"/>
    </source>
</evidence>
<keyword evidence="2 6" id="KW-0479">Metal-binding</keyword>
<evidence type="ECO:0000256" key="4">
    <source>
        <dbReference type="ARBA" id="ARBA00022833"/>
    </source>
</evidence>
<dbReference type="InterPro" id="IPR001567">
    <property type="entry name" value="Pept_M3A_M3B_dom"/>
</dbReference>
<keyword evidence="9" id="KW-1185">Reference proteome</keyword>
<sequence length="572" mass="67600">MYTDEKIVKPKRKFFPEDINLNSFETVKGIFEKLLDEEINSTEELLEFIKKVSEFNNILSEEMAWKYINMTRFADKEEYSKDFNTFYANVVSPSNKYDFEINKKIYNNKYFKNLPEDFELMKKIIANEIEMFREENIPLQIKENELTTKYAEIMSKLTVEFDGKEMTLIQLGKYLKDPDRNIREKAWRVGAEKINEKAKELNNLFDELKKIRIKIAKNAGFDNYRDYMHKAKGRFDYTPEDLIEFHNSVEKVVLPVLKDLNNKKAKKLNVEKLRPWDTTVDPDGKILKPFETTEEFINSAIKILHNVKPEFGENLNKMKNSGFLDLENRKGKAPGGYNYPLSETGAPFIFMNAIGMQGDVRTLLHESGHAMHSFSMNWIPYSYYHQTPSEVAELASMSMELLTLDYLNEYYTDKEDIKKAVLEQFERSLDVLPWVMTVDAFQHWIYLNPDHTADERTNYFKDLMDRFNTDIDWTNLDEEKGNRWLRQLHIFEVPFYYIEYAMSQLGALAIYKNFKENGKKAVEQYEAFLKLGYTKPVSELYRAAGIKFDFSEKYIGELMEFMKKEIEKAESL</sequence>
<dbReference type="PANTHER" id="PTHR11804">
    <property type="entry name" value="PROTEASE M3 THIMET OLIGOPEPTIDASE-RELATED"/>
    <property type="match status" value="1"/>
</dbReference>
<keyword evidence="5 6" id="KW-0482">Metalloprotease</keyword>
<dbReference type="CDD" id="cd09606">
    <property type="entry name" value="M3B_PepF"/>
    <property type="match status" value="1"/>
</dbReference>
<dbReference type="GO" id="GO:0004222">
    <property type="term" value="F:metalloendopeptidase activity"/>
    <property type="evidence" value="ECO:0007669"/>
    <property type="project" value="InterPro"/>
</dbReference>
<reference evidence="8 9" key="1">
    <citation type="submission" date="2018-06" db="EMBL/GenBank/DDBJ databases">
        <title>Genome sequencing of Oceanotoga sp. sy52.</title>
        <authorList>
            <person name="Mori K."/>
        </authorList>
    </citation>
    <scope>NUCLEOTIDE SEQUENCE [LARGE SCALE GENOMIC DNA]</scope>
    <source>
        <strain evidence="9">sy52</strain>
    </source>
</reference>
<dbReference type="Proteomes" id="UP000516361">
    <property type="component" value="Chromosome"/>
</dbReference>
<dbReference type="KEGG" id="ocy:OSSY52_15860"/>
<evidence type="ECO:0000256" key="3">
    <source>
        <dbReference type="ARBA" id="ARBA00022801"/>
    </source>
</evidence>
<feature type="domain" description="Peptidase M3A/M3B catalytic" evidence="7">
    <location>
        <begin position="174"/>
        <end position="556"/>
    </location>
</feature>
<dbReference type="GO" id="GO:0046872">
    <property type="term" value="F:metal ion binding"/>
    <property type="evidence" value="ECO:0007669"/>
    <property type="project" value="UniProtKB-UniRule"/>
</dbReference>
<dbReference type="Pfam" id="PF01432">
    <property type="entry name" value="Peptidase_M3"/>
    <property type="match status" value="1"/>
</dbReference>
<evidence type="ECO:0000256" key="1">
    <source>
        <dbReference type="ARBA" id="ARBA00022670"/>
    </source>
</evidence>
<dbReference type="AlphaFoldDB" id="A0A7G1G5P9"/>
<evidence type="ECO:0000313" key="9">
    <source>
        <dbReference type="Proteomes" id="UP000516361"/>
    </source>
</evidence>
<gene>
    <name evidence="8" type="ORF">OSSY52_15860</name>
</gene>
<comment type="similarity">
    <text evidence="6">Belongs to the peptidase M3 family.</text>
</comment>
<evidence type="ECO:0000256" key="5">
    <source>
        <dbReference type="ARBA" id="ARBA00023049"/>
    </source>
</evidence>